<dbReference type="InterPro" id="IPR036390">
    <property type="entry name" value="WH_DNA-bd_sf"/>
</dbReference>
<dbReference type="RefSeq" id="WP_345521158.1">
    <property type="nucleotide sequence ID" value="NZ_BAABKM010000002.1"/>
</dbReference>
<proteinExistence type="inferred from homology"/>
<gene>
    <name evidence="6" type="ORF">GCM10023349_20510</name>
</gene>
<evidence type="ECO:0000259" key="5">
    <source>
        <dbReference type="PROSITE" id="PS50931"/>
    </source>
</evidence>
<comment type="caution">
    <text evidence="6">The sequence shown here is derived from an EMBL/GenBank/DDBJ whole genome shotgun (WGS) entry which is preliminary data.</text>
</comment>
<dbReference type="InterPro" id="IPR000847">
    <property type="entry name" value="LysR_HTH_N"/>
</dbReference>
<sequence length="295" mass="31598">MDVRALEYFVAVAEELNVTRAAARVHAAQSTVSASLRSLERELGATLFERTTRSMRLTASGERVLPAAREAVAAVDRARDLARERSAGLRGRVRLGTFSSLDLIDLPTALAAFRARHPAVELNLSVAASGSSGLQDDLLRGRLDLALFSPPSDPGLRTHRLLGLPFRAFLPTGHRLAGRRRLRLADLTDEDWVDTPLGFGNRTMLDEQLRRAGISRRIVVESGDLPSAIAFVRAGLGVGVLPATGAVDGCVQLPVVDGPPDWELHLAVRRTPAPGAAARALLAALREHATARTVG</sequence>
<dbReference type="PROSITE" id="PS50931">
    <property type="entry name" value="HTH_LYSR"/>
    <property type="match status" value="1"/>
</dbReference>
<evidence type="ECO:0000256" key="1">
    <source>
        <dbReference type="ARBA" id="ARBA00009437"/>
    </source>
</evidence>
<dbReference type="Pfam" id="PF03466">
    <property type="entry name" value="LysR_substrate"/>
    <property type="match status" value="1"/>
</dbReference>
<keyword evidence="7" id="KW-1185">Reference proteome</keyword>
<keyword evidence="2" id="KW-0805">Transcription regulation</keyword>
<dbReference type="EMBL" id="BAABKM010000002">
    <property type="protein sequence ID" value="GAA4703043.1"/>
    <property type="molecule type" value="Genomic_DNA"/>
</dbReference>
<dbReference type="Gene3D" id="3.40.190.290">
    <property type="match status" value="1"/>
</dbReference>
<dbReference type="InterPro" id="IPR036388">
    <property type="entry name" value="WH-like_DNA-bd_sf"/>
</dbReference>
<dbReference type="PANTHER" id="PTHR30346:SF29">
    <property type="entry name" value="LYSR SUBSTRATE-BINDING"/>
    <property type="match status" value="1"/>
</dbReference>
<accession>A0ABP8X8M7</accession>
<keyword evidence="3" id="KW-0238">DNA-binding</keyword>
<evidence type="ECO:0000256" key="3">
    <source>
        <dbReference type="ARBA" id="ARBA00023125"/>
    </source>
</evidence>
<evidence type="ECO:0000313" key="7">
    <source>
        <dbReference type="Proteomes" id="UP001499974"/>
    </source>
</evidence>
<dbReference type="Gene3D" id="1.10.10.10">
    <property type="entry name" value="Winged helix-like DNA-binding domain superfamily/Winged helix DNA-binding domain"/>
    <property type="match status" value="1"/>
</dbReference>
<comment type="similarity">
    <text evidence="1">Belongs to the LysR transcriptional regulatory family.</text>
</comment>
<dbReference type="SUPFAM" id="SSF53850">
    <property type="entry name" value="Periplasmic binding protein-like II"/>
    <property type="match status" value="1"/>
</dbReference>
<dbReference type="SUPFAM" id="SSF46785">
    <property type="entry name" value="Winged helix' DNA-binding domain"/>
    <property type="match status" value="1"/>
</dbReference>
<feature type="domain" description="HTH lysR-type" evidence="5">
    <location>
        <begin position="1"/>
        <end position="58"/>
    </location>
</feature>
<dbReference type="PANTHER" id="PTHR30346">
    <property type="entry name" value="TRANSCRIPTIONAL DUAL REGULATOR HCAR-RELATED"/>
    <property type="match status" value="1"/>
</dbReference>
<evidence type="ECO:0000313" key="6">
    <source>
        <dbReference type="EMBL" id="GAA4703043.1"/>
    </source>
</evidence>
<dbReference type="Proteomes" id="UP001499974">
    <property type="component" value="Unassembled WGS sequence"/>
</dbReference>
<organism evidence="6 7">
    <name type="scientific">Nocardioides conyzicola</name>
    <dbReference type="NCBI Taxonomy" id="1651781"/>
    <lineage>
        <taxon>Bacteria</taxon>
        <taxon>Bacillati</taxon>
        <taxon>Actinomycetota</taxon>
        <taxon>Actinomycetes</taxon>
        <taxon>Propionibacteriales</taxon>
        <taxon>Nocardioidaceae</taxon>
        <taxon>Nocardioides</taxon>
    </lineage>
</organism>
<evidence type="ECO:0000256" key="4">
    <source>
        <dbReference type="ARBA" id="ARBA00023163"/>
    </source>
</evidence>
<reference evidence="7" key="1">
    <citation type="journal article" date="2019" name="Int. J. Syst. Evol. Microbiol.">
        <title>The Global Catalogue of Microorganisms (GCM) 10K type strain sequencing project: providing services to taxonomists for standard genome sequencing and annotation.</title>
        <authorList>
            <consortium name="The Broad Institute Genomics Platform"/>
            <consortium name="The Broad Institute Genome Sequencing Center for Infectious Disease"/>
            <person name="Wu L."/>
            <person name="Ma J."/>
        </authorList>
    </citation>
    <scope>NUCLEOTIDE SEQUENCE [LARGE SCALE GENOMIC DNA]</scope>
    <source>
        <strain evidence="7">JCM 18531</strain>
    </source>
</reference>
<dbReference type="InterPro" id="IPR005119">
    <property type="entry name" value="LysR_subst-bd"/>
</dbReference>
<dbReference type="Pfam" id="PF00126">
    <property type="entry name" value="HTH_1"/>
    <property type="match status" value="1"/>
</dbReference>
<evidence type="ECO:0000256" key="2">
    <source>
        <dbReference type="ARBA" id="ARBA00023015"/>
    </source>
</evidence>
<keyword evidence="4" id="KW-0804">Transcription</keyword>
<dbReference type="PRINTS" id="PR00039">
    <property type="entry name" value="HTHLYSR"/>
</dbReference>
<name>A0ABP8X8M7_9ACTN</name>
<dbReference type="CDD" id="cd05466">
    <property type="entry name" value="PBP2_LTTR_substrate"/>
    <property type="match status" value="1"/>
</dbReference>
<protein>
    <submittedName>
        <fullName evidence="6">LysR family transcriptional regulator</fullName>
    </submittedName>
</protein>